<sequence length="627" mass="71060">MRTLRRPRNEQQVRRATSGTEPEADEGVNAHQYLNIASTELRRAIIGEWQELMSTVRLRLEVCAACGRKRKAEEIRSVSIDSIEMTLLRNDDLPSMVYPTTYDFELYGHALLHPKGMHSCWTLADIKLCAFCDGELRGKERMPKFALANWLYYGHAELPTEAKTAFGEASQFERILVSRARASKISFRFSELKGHMMFGSDPAVSQRCVKGNVVVMPQDATHLNEVLPPPADVLRDTVCAVFVGSSKPTKDTIARLRPVLVRKSRVKTMITFLMEHNVHYRRGPEFRGFSRSNLDLLFGPDRVEEDVGVPCAMEIGFLEECEAIRGATADYTRRNEGGRVAEGEELLMENVGYTDGDETPLTYRQMKMKALKHCLTGGKFLRSQAGSEFIPDFQNPRLLSWLFPHLDPWGIGGFFEPSRKVALTLEEQLSYLLQVDDAPFASDPDFAFVYFNIRQKKAVCDSVNFRVKVSQQQEIVRRLLNVDVNVLQRLIERFEKDPKYEPKTMEEVGIMSVLNQVRMVGRDLPGTAAYKVTLRNEIRSLVNFKGTPALFITLNPSDVNHPLVRLYAGENVSLEDALVGEELTEWQRKLIAARNPVACAMFFNTMISAFINVVLRYGRPGRGLFGV</sequence>
<feature type="domain" description="Helitron helicase-like" evidence="2">
    <location>
        <begin position="431"/>
        <end position="618"/>
    </location>
</feature>
<dbReference type="EMBL" id="ML211163">
    <property type="protein sequence ID" value="TFK87211.1"/>
    <property type="molecule type" value="Genomic_DNA"/>
</dbReference>
<dbReference type="Pfam" id="PF20209">
    <property type="entry name" value="DUF6570"/>
    <property type="match status" value="1"/>
</dbReference>
<dbReference type="STRING" id="1314778.A0A5C3PD99"/>
<dbReference type="InParanoid" id="A0A5C3PD99"/>
<protein>
    <submittedName>
        <fullName evidence="4">Uncharacterized protein</fullName>
    </submittedName>
</protein>
<gene>
    <name evidence="4" type="ORF">K466DRAFT_491259</name>
</gene>
<dbReference type="Pfam" id="PF14214">
    <property type="entry name" value="Helitron_like_N"/>
    <property type="match status" value="1"/>
</dbReference>
<dbReference type="Proteomes" id="UP000308197">
    <property type="component" value="Unassembled WGS sequence"/>
</dbReference>
<feature type="region of interest" description="Disordered" evidence="1">
    <location>
        <begin position="1"/>
        <end position="26"/>
    </location>
</feature>
<evidence type="ECO:0000313" key="4">
    <source>
        <dbReference type="EMBL" id="TFK87211.1"/>
    </source>
</evidence>
<dbReference type="AlphaFoldDB" id="A0A5C3PD99"/>
<name>A0A5C3PD99_9APHY</name>
<organism evidence="4 5">
    <name type="scientific">Polyporus arcularius HHB13444</name>
    <dbReference type="NCBI Taxonomy" id="1314778"/>
    <lineage>
        <taxon>Eukaryota</taxon>
        <taxon>Fungi</taxon>
        <taxon>Dikarya</taxon>
        <taxon>Basidiomycota</taxon>
        <taxon>Agaricomycotina</taxon>
        <taxon>Agaricomycetes</taxon>
        <taxon>Polyporales</taxon>
        <taxon>Polyporaceae</taxon>
        <taxon>Polyporus</taxon>
    </lineage>
</organism>
<feature type="domain" description="DUF6570" evidence="3">
    <location>
        <begin position="139"/>
        <end position="281"/>
    </location>
</feature>
<evidence type="ECO:0000256" key="1">
    <source>
        <dbReference type="SAM" id="MobiDB-lite"/>
    </source>
</evidence>
<dbReference type="InterPro" id="IPR025476">
    <property type="entry name" value="Helitron_helicase-like"/>
</dbReference>
<reference evidence="4 5" key="1">
    <citation type="journal article" date="2019" name="Nat. Ecol. Evol.">
        <title>Megaphylogeny resolves global patterns of mushroom evolution.</title>
        <authorList>
            <person name="Varga T."/>
            <person name="Krizsan K."/>
            <person name="Foldi C."/>
            <person name="Dima B."/>
            <person name="Sanchez-Garcia M."/>
            <person name="Sanchez-Ramirez S."/>
            <person name="Szollosi G.J."/>
            <person name="Szarkandi J.G."/>
            <person name="Papp V."/>
            <person name="Albert L."/>
            <person name="Andreopoulos W."/>
            <person name="Angelini C."/>
            <person name="Antonin V."/>
            <person name="Barry K.W."/>
            <person name="Bougher N.L."/>
            <person name="Buchanan P."/>
            <person name="Buyck B."/>
            <person name="Bense V."/>
            <person name="Catcheside P."/>
            <person name="Chovatia M."/>
            <person name="Cooper J."/>
            <person name="Damon W."/>
            <person name="Desjardin D."/>
            <person name="Finy P."/>
            <person name="Geml J."/>
            <person name="Haridas S."/>
            <person name="Hughes K."/>
            <person name="Justo A."/>
            <person name="Karasinski D."/>
            <person name="Kautmanova I."/>
            <person name="Kiss B."/>
            <person name="Kocsube S."/>
            <person name="Kotiranta H."/>
            <person name="LaButti K.M."/>
            <person name="Lechner B.E."/>
            <person name="Liimatainen K."/>
            <person name="Lipzen A."/>
            <person name="Lukacs Z."/>
            <person name="Mihaltcheva S."/>
            <person name="Morgado L.N."/>
            <person name="Niskanen T."/>
            <person name="Noordeloos M.E."/>
            <person name="Ohm R.A."/>
            <person name="Ortiz-Santana B."/>
            <person name="Ovrebo C."/>
            <person name="Racz N."/>
            <person name="Riley R."/>
            <person name="Savchenko A."/>
            <person name="Shiryaev A."/>
            <person name="Soop K."/>
            <person name="Spirin V."/>
            <person name="Szebenyi C."/>
            <person name="Tomsovsky M."/>
            <person name="Tulloss R.E."/>
            <person name="Uehling J."/>
            <person name="Grigoriev I.V."/>
            <person name="Vagvolgyi C."/>
            <person name="Papp T."/>
            <person name="Martin F.M."/>
            <person name="Miettinen O."/>
            <person name="Hibbett D.S."/>
            <person name="Nagy L.G."/>
        </authorList>
    </citation>
    <scope>NUCLEOTIDE SEQUENCE [LARGE SCALE GENOMIC DNA]</scope>
    <source>
        <strain evidence="4 5">HHB13444</strain>
    </source>
</reference>
<proteinExistence type="predicted"/>
<evidence type="ECO:0000259" key="3">
    <source>
        <dbReference type="Pfam" id="PF20209"/>
    </source>
</evidence>
<feature type="non-terminal residue" evidence="4">
    <location>
        <position position="627"/>
    </location>
</feature>
<keyword evidence="5" id="KW-1185">Reference proteome</keyword>
<evidence type="ECO:0000313" key="5">
    <source>
        <dbReference type="Proteomes" id="UP000308197"/>
    </source>
</evidence>
<evidence type="ECO:0000259" key="2">
    <source>
        <dbReference type="Pfam" id="PF14214"/>
    </source>
</evidence>
<accession>A0A5C3PD99</accession>
<dbReference type="InterPro" id="IPR046700">
    <property type="entry name" value="DUF6570"/>
</dbReference>